<accession>A0A679H688</accession>
<gene>
    <name evidence="1" type="ORF">BatF92_18060</name>
</gene>
<evidence type="ECO:0000313" key="2">
    <source>
        <dbReference type="Proteomes" id="UP000500882"/>
    </source>
</evidence>
<sequence>MNKSKTVYEAFFGDYIGKNVAISEDGYYHCGDYISGRFYSGILTRVSCNERGLVLHIDNDMITVFSTTQISIIK</sequence>
<evidence type="ECO:0000313" key="1">
    <source>
        <dbReference type="EMBL" id="BCA49864.1"/>
    </source>
</evidence>
<dbReference type="EMBL" id="AP022660">
    <property type="protein sequence ID" value="BCA49864.1"/>
    <property type="molecule type" value="Genomic_DNA"/>
</dbReference>
<reference evidence="1 2" key="1">
    <citation type="submission" date="2020-02" db="EMBL/GenBank/DDBJ databases">
        <title>Whole-genome sequencing and comparative analysis of the genomes of Bacteroides thetaiotaomicron and Escherichia coli isolated from a healthy resident in Vietnam.</title>
        <authorList>
            <person name="Mohsin M."/>
            <person name="Tanaka K."/>
            <person name="Kawahara R."/>
            <person name="Kondo S."/>
            <person name="Noguchi H."/>
            <person name="Motooka D."/>
            <person name="Nakamura S."/>
            <person name="Khong D.T."/>
            <person name="Nguyen T.N."/>
            <person name="Tran H.T."/>
            <person name="Yamamoto Y."/>
        </authorList>
    </citation>
    <scope>NUCLEOTIDE SEQUENCE [LARGE SCALE GENOMIC DNA]</scope>
    <source>
        <strain evidence="1 2">F9-2</strain>
    </source>
</reference>
<dbReference type="Proteomes" id="UP000500882">
    <property type="component" value="Chromosome"/>
</dbReference>
<proteinExistence type="predicted"/>
<protein>
    <submittedName>
        <fullName evidence="1">Uncharacterized protein</fullName>
    </submittedName>
</protein>
<organism evidence="1 2">
    <name type="scientific">Bacteroides thetaiotaomicron</name>
    <dbReference type="NCBI Taxonomy" id="818"/>
    <lineage>
        <taxon>Bacteria</taxon>
        <taxon>Pseudomonadati</taxon>
        <taxon>Bacteroidota</taxon>
        <taxon>Bacteroidia</taxon>
        <taxon>Bacteroidales</taxon>
        <taxon>Bacteroidaceae</taxon>
        <taxon>Bacteroides</taxon>
    </lineage>
</organism>
<name>A0A679H688_BACT4</name>
<dbReference type="RefSeq" id="WP_172556626.1">
    <property type="nucleotide sequence ID" value="NZ_AP022660.1"/>
</dbReference>
<dbReference type="AlphaFoldDB" id="A0A679H688"/>